<protein>
    <submittedName>
        <fullName evidence="2">Inner membrane protein</fullName>
    </submittedName>
</protein>
<dbReference type="Proteomes" id="UP000095287">
    <property type="component" value="Unplaced"/>
</dbReference>
<evidence type="ECO:0000313" key="2">
    <source>
        <dbReference type="WBParaSite" id="L893_g28921.t1"/>
    </source>
</evidence>
<organism evidence="1 2">
    <name type="scientific">Steinernema glaseri</name>
    <dbReference type="NCBI Taxonomy" id="37863"/>
    <lineage>
        <taxon>Eukaryota</taxon>
        <taxon>Metazoa</taxon>
        <taxon>Ecdysozoa</taxon>
        <taxon>Nematoda</taxon>
        <taxon>Chromadorea</taxon>
        <taxon>Rhabditida</taxon>
        <taxon>Tylenchina</taxon>
        <taxon>Panagrolaimomorpha</taxon>
        <taxon>Strongyloidoidea</taxon>
        <taxon>Steinernematidae</taxon>
        <taxon>Steinernema</taxon>
    </lineage>
</organism>
<proteinExistence type="predicted"/>
<dbReference type="WBParaSite" id="L893_g28921.t1">
    <property type="protein sequence ID" value="L893_g28921.t1"/>
    <property type="gene ID" value="L893_g28921"/>
</dbReference>
<dbReference type="AlphaFoldDB" id="A0A1I7ZR01"/>
<reference evidence="2" key="1">
    <citation type="submission" date="2016-11" db="UniProtKB">
        <authorList>
            <consortium name="WormBaseParasite"/>
        </authorList>
    </citation>
    <scope>IDENTIFICATION</scope>
</reference>
<accession>A0A1I7ZR01</accession>
<evidence type="ECO:0000313" key="1">
    <source>
        <dbReference type="Proteomes" id="UP000095287"/>
    </source>
</evidence>
<name>A0A1I7ZR01_9BILA</name>
<sequence>MTRLVTRSASLVQRTTLAKTLATILHDAEEITEDDISECERRIREISAPVAYVLESARGILRDNYDVYNQAMVMSSTETLASVQRDRKLTAREQLLWISVDQPFFGHLTIFWEKLLMEVRLDTEDLQTPQG</sequence>
<keyword evidence="1" id="KW-1185">Reference proteome</keyword>